<feature type="region of interest" description="Disordered" evidence="1">
    <location>
        <begin position="267"/>
        <end position="295"/>
    </location>
</feature>
<feature type="compositionally biased region" description="Polar residues" evidence="1">
    <location>
        <begin position="324"/>
        <end position="334"/>
    </location>
</feature>
<comment type="caution">
    <text evidence="2">The sequence shown here is derived from an EMBL/GenBank/DDBJ whole genome shotgun (WGS) entry which is preliminary data.</text>
</comment>
<evidence type="ECO:0000313" key="3">
    <source>
        <dbReference type="Proteomes" id="UP001162131"/>
    </source>
</evidence>
<dbReference type="Proteomes" id="UP001162131">
    <property type="component" value="Unassembled WGS sequence"/>
</dbReference>
<dbReference type="AlphaFoldDB" id="A0AAU9IU22"/>
<feature type="region of interest" description="Disordered" evidence="1">
    <location>
        <begin position="307"/>
        <end position="360"/>
    </location>
</feature>
<proteinExistence type="predicted"/>
<organism evidence="2 3">
    <name type="scientific">Blepharisma stoltei</name>
    <dbReference type="NCBI Taxonomy" id="1481888"/>
    <lineage>
        <taxon>Eukaryota</taxon>
        <taxon>Sar</taxon>
        <taxon>Alveolata</taxon>
        <taxon>Ciliophora</taxon>
        <taxon>Postciliodesmatophora</taxon>
        <taxon>Heterotrichea</taxon>
        <taxon>Heterotrichida</taxon>
        <taxon>Blepharismidae</taxon>
        <taxon>Blepharisma</taxon>
    </lineage>
</organism>
<evidence type="ECO:0000256" key="1">
    <source>
        <dbReference type="SAM" id="MobiDB-lite"/>
    </source>
</evidence>
<name>A0AAU9IU22_9CILI</name>
<reference evidence="2" key="1">
    <citation type="submission" date="2021-09" db="EMBL/GenBank/DDBJ databases">
        <authorList>
            <consortium name="AG Swart"/>
            <person name="Singh M."/>
            <person name="Singh A."/>
            <person name="Seah K."/>
            <person name="Emmerich C."/>
        </authorList>
    </citation>
    <scope>NUCLEOTIDE SEQUENCE</scope>
    <source>
        <strain evidence="2">ATCC30299</strain>
    </source>
</reference>
<feature type="compositionally biased region" description="Polar residues" evidence="1">
    <location>
        <begin position="500"/>
        <end position="539"/>
    </location>
</feature>
<evidence type="ECO:0000313" key="2">
    <source>
        <dbReference type="EMBL" id="CAG9316628.1"/>
    </source>
</evidence>
<sequence>MNRRSINEADLVLKKFIEDHLGFIKANITEFCVLRNIDEVWLNGLLIFLTNQQLQKNDLAKSFINVDKERVFEIGLLDEFEELKLKHQQSLSSMFDKPDYMEYSTFLQNLVTRIMYDNQPANIKGSIYENMKSFRTYFSNFKIRMIIITAESRDRNYRVIEMTSHAANIILLVILENNIFFLILDSFQKLLAHLNNNDFEKKAQESRVITLSCGCKLETIDTFFTKCPKCNSNLYTYEIDLIKKIKLHKTESPVEMKSKYESYLNQNQARSNLKNKDENLPRRSSSAHKAETRAGYNLSFQSITNRIKENDTKDNRKKKELTYNIDNNKNNRSKSLAPGERNRNNSKINKIGPLPIEKNQSPKQLKGEITHAPWNTFVKLTEKEHYTTKDFNGTIIIDNLQHKDEVKNVSYVKNRNKPEDKGEISNNVMKFIEKELVSPRNLNSTIHKLMLKNPIELNFKSKPVPIKSINNLSTSIKPAASHNIEAKFLANQENTKNHSSKYNSLKYRSSSRQAQPSKTSGDVANPTKRPSSTSAMIWK</sequence>
<dbReference type="EMBL" id="CAJZBQ010000016">
    <property type="protein sequence ID" value="CAG9316628.1"/>
    <property type="molecule type" value="Genomic_DNA"/>
</dbReference>
<protein>
    <submittedName>
        <fullName evidence="2">Uncharacterized protein</fullName>
    </submittedName>
</protein>
<feature type="region of interest" description="Disordered" evidence="1">
    <location>
        <begin position="495"/>
        <end position="539"/>
    </location>
</feature>
<accession>A0AAU9IU22</accession>
<gene>
    <name evidence="2" type="ORF">BSTOLATCC_MIC16736</name>
</gene>
<keyword evidence="3" id="KW-1185">Reference proteome</keyword>